<name>A0A8B6X4Q2_9BURK</name>
<protein>
    <submittedName>
        <fullName evidence="3">Uncharacterized protein</fullName>
    </submittedName>
</protein>
<dbReference type="Proteomes" id="UP000675920">
    <property type="component" value="Unplaced"/>
</dbReference>
<feature type="compositionally biased region" description="Basic residues" evidence="1">
    <location>
        <begin position="45"/>
        <end position="56"/>
    </location>
</feature>
<proteinExistence type="predicted"/>
<feature type="region of interest" description="Disordered" evidence="1">
    <location>
        <begin position="45"/>
        <end position="81"/>
    </location>
</feature>
<evidence type="ECO:0000313" key="2">
    <source>
        <dbReference type="Proteomes" id="UP000675920"/>
    </source>
</evidence>
<evidence type="ECO:0000256" key="1">
    <source>
        <dbReference type="SAM" id="MobiDB-lite"/>
    </source>
</evidence>
<dbReference type="AlphaFoldDB" id="A0A8B6X4Q2"/>
<evidence type="ECO:0000313" key="3">
    <source>
        <dbReference type="RefSeq" id="WP_028311925.1"/>
    </source>
</evidence>
<keyword evidence="2" id="KW-1185">Reference proteome</keyword>
<sequence length="81" mass="8747">MPLPLEPLRRVALAQRGFTPVAGSVPAIARGTDPAELPDMVLRRPVRGRRRARKRATGWQQGQRGARGGHGRAPGRPHDGA</sequence>
<accession>A0A8B6X4Q2</accession>
<dbReference type="RefSeq" id="WP_028311925.1">
    <property type="nucleotide sequence ID" value="NZ_AXWS01000014.1"/>
</dbReference>
<reference evidence="3" key="1">
    <citation type="submission" date="2025-08" db="UniProtKB">
        <authorList>
            <consortium name="RefSeq"/>
        </authorList>
    </citation>
    <scope>IDENTIFICATION</scope>
</reference>
<organism evidence="2 3">
    <name type="scientific">Derxia gummosa DSM 723</name>
    <dbReference type="NCBI Taxonomy" id="1121388"/>
    <lineage>
        <taxon>Bacteria</taxon>
        <taxon>Pseudomonadati</taxon>
        <taxon>Pseudomonadota</taxon>
        <taxon>Betaproteobacteria</taxon>
        <taxon>Burkholderiales</taxon>
        <taxon>Alcaligenaceae</taxon>
        <taxon>Derxia</taxon>
    </lineage>
</organism>